<sequence length="85" mass="9769">MISDLTMVELTSAVSRKIREKTFSREEGARILTLFETHLDEGYYRMVPVRTRDYRMARSWLAQLQGTLRTLDALHLAVAESAGTH</sequence>
<accession>A0A0S4LFI7</accession>
<dbReference type="SUPFAM" id="SSF88723">
    <property type="entry name" value="PIN domain-like"/>
    <property type="match status" value="1"/>
</dbReference>
<evidence type="ECO:0000313" key="2">
    <source>
        <dbReference type="EMBL" id="CUS35482.1"/>
    </source>
</evidence>
<dbReference type="InterPro" id="IPR029060">
    <property type="entry name" value="PIN-like_dom_sf"/>
</dbReference>
<dbReference type="STRING" id="1742973.COMA2_20290"/>
<reference evidence="3" key="1">
    <citation type="submission" date="2015-10" db="EMBL/GenBank/DDBJ databases">
        <authorList>
            <person name="Luecker S."/>
            <person name="Luecker S."/>
        </authorList>
    </citation>
    <scope>NUCLEOTIDE SEQUENCE [LARGE SCALE GENOMIC DNA]</scope>
</reference>
<dbReference type="Pfam" id="PF01850">
    <property type="entry name" value="PIN"/>
    <property type="match status" value="1"/>
</dbReference>
<organism evidence="2 3">
    <name type="scientific">Candidatus Nitrospira nitrificans</name>
    <dbReference type="NCBI Taxonomy" id="1742973"/>
    <lineage>
        <taxon>Bacteria</taxon>
        <taxon>Pseudomonadati</taxon>
        <taxon>Nitrospirota</taxon>
        <taxon>Nitrospiria</taxon>
        <taxon>Nitrospirales</taxon>
        <taxon>Nitrospiraceae</taxon>
        <taxon>Nitrospira</taxon>
    </lineage>
</organism>
<gene>
    <name evidence="2" type="ORF">COMA2_20290</name>
</gene>
<evidence type="ECO:0000313" key="3">
    <source>
        <dbReference type="Proteomes" id="UP000198736"/>
    </source>
</evidence>
<keyword evidence="3" id="KW-1185">Reference proteome</keyword>
<dbReference type="Proteomes" id="UP000198736">
    <property type="component" value="Unassembled WGS sequence"/>
</dbReference>
<dbReference type="AlphaFoldDB" id="A0A0S4LFI7"/>
<keyword evidence="2" id="KW-0378">Hydrolase</keyword>
<proteinExistence type="predicted"/>
<dbReference type="CDD" id="cd09874">
    <property type="entry name" value="PIN_MT3492-like"/>
    <property type="match status" value="1"/>
</dbReference>
<dbReference type="EMBL" id="CZPZ01000012">
    <property type="protein sequence ID" value="CUS35482.1"/>
    <property type="molecule type" value="Genomic_DNA"/>
</dbReference>
<name>A0A0S4LFI7_9BACT</name>
<dbReference type="Gene3D" id="3.40.50.1010">
    <property type="entry name" value="5'-nuclease"/>
    <property type="match status" value="1"/>
</dbReference>
<feature type="domain" description="PIN" evidence="1">
    <location>
        <begin position="1"/>
        <end position="83"/>
    </location>
</feature>
<protein>
    <submittedName>
        <fullName evidence="2">Ribonuclease VapC</fullName>
        <ecNumber evidence="2">3.1.-.-</ecNumber>
    </submittedName>
</protein>
<dbReference type="EC" id="3.1.-.-" evidence="2"/>
<dbReference type="GO" id="GO:0016787">
    <property type="term" value="F:hydrolase activity"/>
    <property type="evidence" value="ECO:0007669"/>
    <property type="project" value="UniProtKB-KW"/>
</dbReference>
<evidence type="ECO:0000259" key="1">
    <source>
        <dbReference type="Pfam" id="PF01850"/>
    </source>
</evidence>
<dbReference type="InterPro" id="IPR002716">
    <property type="entry name" value="PIN_dom"/>
</dbReference>